<evidence type="ECO:0000313" key="2">
    <source>
        <dbReference type="EMBL" id="KAL1532383.1"/>
    </source>
</evidence>
<keyword evidence="2" id="KW-0121">Carboxypeptidase</keyword>
<evidence type="ECO:0000313" key="1">
    <source>
        <dbReference type="EMBL" id="AOZ15896.1"/>
    </source>
</evidence>
<keyword evidence="2" id="KW-0645">Protease</keyword>
<dbReference type="Proteomes" id="UP001567538">
    <property type="component" value="Unassembled WGS sequence"/>
</dbReference>
<dbReference type="AlphaFoldDB" id="A0A1S5RW64"/>
<dbReference type="EMBL" id="JBEAFC010000014">
    <property type="protein sequence ID" value="KAL1532383.1"/>
    <property type="molecule type" value="Genomic_DNA"/>
</dbReference>
<dbReference type="EMBL" id="KX268506">
    <property type="protein sequence ID" value="AOZ15896.1"/>
    <property type="molecule type" value="mRNA"/>
</dbReference>
<dbReference type="GO" id="GO:0010333">
    <property type="term" value="F:terpene synthase activity"/>
    <property type="evidence" value="ECO:0007669"/>
    <property type="project" value="InterPro"/>
</dbReference>
<dbReference type="GO" id="GO:0009686">
    <property type="term" value="P:gibberellin biosynthetic process"/>
    <property type="evidence" value="ECO:0007669"/>
    <property type="project" value="TreeGrafter"/>
</dbReference>
<protein>
    <submittedName>
        <fullName evidence="1">Copalyl diphosphate synthase-like 1</fullName>
    </submittedName>
    <submittedName>
        <fullName evidence="2">Gly-Xaa carboxypeptidase, variant 2</fullName>
        <ecNumber evidence="2">5.5.1.1</ecNumber>
    </submittedName>
</protein>
<dbReference type="SUPFAM" id="SSF48576">
    <property type="entry name" value="Terpenoid synthases"/>
    <property type="match status" value="1"/>
</dbReference>
<dbReference type="Gene3D" id="1.10.600.10">
    <property type="entry name" value="Farnesyl Diphosphate Synthase"/>
    <property type="match status" value="1"/>
</dbReference>
<accession>A0A1S5RW64</accession>
<dbReference type="PANTHER" id="PTHR31739">
    <property type="entry name" value="ENT-COPALYL DIPHOSPHATE SYNTHASE, CHLOROPLASTIC"/>
    <property type="match status" value="1"/>
</dbReference>
<reference evidence="2 3" key="2">
    <citation type="submission" date="2024-06" db="EMBL/GenBank/DDBJ databases">
        <title>A chromosome level genome sequence of Diviner's sage (Salvia divinorum).</title>
        <authorList>
            <person name="Ford S.A."/>
            <person name="Ro D.-K."/>
            <person name="Ness R.W."/>
            <person name="Phillips M.A."/>
        </authorList>
    </citation>
    <scope>NUCLEOTIDE SEQUENCE [LARGE SCALE GENOMIC DNA]</scope>
    <source>
        <strain evidence="2">SAF-2024a</strain>
        <tissue evidence="2">Leaf</tissue>
    </source>
</reference>
<dbReference type="Gene3D" id="1.50.10.130">
    <property type="entry name" value="Terpene synthase, N-terminal domain"/>
    <property type="match status" value="1"/>
</dbReference>
<dbReference type="PANTHER" id="PTHR31739:SF30">
    <property type="entry name" value="COPAL-8-OL DIPHOSPHATE HYDRATASE, CHLOROPLASTIC"/>
    <property type="match status" value="1"/>
</dbReference>
<dbReference type="InterPro" id="IPR036965">
    <property type="entry name" value="Terpene_synth_N_sf"/>
</dbReference>
<dbReference type="InterPro" id="IPR050148">
    <property type="entry name" value="Terpene_synthase-like"/>
</dbReference>
<keyword evidence="2" id="KW-0413">Isomerase</keyword>
<dbReference type="InterPro" id="IPR008949">
    <property type="entry name" value="Isoprenoid_synthase_dom_sf"/>
</dbReference>
<feature type="non-terminal residue" evidence="1">
    <location>
        <position position="1"/>
    </location>
</feature>
<reference evidence="1" key="1">
    <citation type="journal article" date="2017" name="J. Exp. Bot.">
        <title>A (-)-kolavenyl diphosphate synthase catalyzes the first step of salvinorin A biosynthesis in Salvia divinorum.</title>
        <authorList>
            <person name="Chen X."/>
            <person name="Berim A."/>
            <person name="Dayan F.E."/>
            <person name="Gang D.R."/>
        </authorList>
    </citation>
    <scope>NUCLEOTIDE SEQUENCE</scope>
    <source>
        <tissue evidence="1">Peltate trichome</tissue>
    </source>
</reference>
<name>A0A1S5RW64_SALDI</name>
<dbReference type="GO" id="GO:0000287">
    <property type="term" value="F:magnesium ion binding"/>
    <property type="evidence" value="ECO:0007669"/>
    <property type="project" value="TreeGrafter"/>
</dbReference>
<organism evidence="1">
    <name type="scientific">Salvia divinorum</name>
    <name type="common">Maria pastora</name>
    <name type="synonym">Diviner's sage</name>
    <dbReference type="NCBI Taxonomy" id="28513"/>
    <lineage>
        <taxon>Eukaryota</taxon>
        <taxon>Viridiplantae</taxon>
        <taxon>Streptophyta</taxon>
        <taxon>Embryophyta</taxon>
        <taxon>Tracheophyta</taxon>
        <taxon>Spermatophyta</taxon>
        <taxon>Magnoliopsida</taxon>
        <taxon>eudicotyledons</taxon>
        <taxon>Gunneridae</taxon>
        <taxon>Pentapetalae</taxon>
        <taxon>asterids</taxon>
        <taxon>lamiids</taxon>
        <taxon>Lamiales</taxon>
        <taxon>Lamiaceae</taxon>
        <taxon>Nepetoideae</taxon>
        <taxon>Mentheae</taxon>
        <taxon>Salviinae</taxon>
        <taxon>Salvia</taxon>
        <taxon>Salvia subgen. Calosphace</taxon>
    </lineage>
</organism>
<proteinExistence type="evidence at transcript level"/>
<sequence length="412" mass="47485">MYILSTRPINFRVGNSDRSISSAQGCRLSSQNHSNNTGLEIWKNMRQQVQPHMNNHRIFRKDRTDAARGVAGKSKFNACSGNIDGFELQPLDKIRYGLETPWYARLRRLDARFFIEHYNVDEVLIGDSLLNDIKKDTYLELAKSDYNTCQQQHQLEWNQIQKWYEDDNLEEFGISKKNILEAHFFAVASIYEAERSGERLAWVKSQILAEILSTYYFIKQRDQFKDHDAEFSTAFATRIHVEGKGYKNVQRIITILFEALTQMKEIARNAQEGIDGDVSDDLLHEAWGGWLKKLGEGTGEEIPEVEVIVRTINICGGHILSKEVLSHHEYKTLSQLTNQLCHHLENHKNIGGQIEKETKLLALLVMQDSSNGVSKATKQMFLVVAKTFYHKAYFSAQEIENHISRIVFEEVV</sequence>
<dbReference type="GO" id="GO:0018849">
    <property type="term" value="F:muconate cycloisomerase activity"/>
    <property type="evidence" value="ECO:0007669"/>
    <property type="project" value="UniProtKB-EC"/>
</dbReference>
<gene>
    <name evidence="1" type="primary">CPSL1</name>
    <name evidence="2" type="synonym">CPS1</name>
    <name evidence="2" type="ORF">AAHA92_32400</name>
</gene>
<keyword evidence="2" id="KW-0378">Hydrolase</keyword>
<dbReference type="GO" id="GO:0004180">
    <property type="term" value="F:carboxypeptidase activity"/>
    <property type="evidence" value="ECO:0007669"/>
    <property type="project" value="UniProtKB-KW"/>
</dbReference>
<keyword evidence="3" id="KW-1185">Reference proteome</keyword>
<dbReference type="EC" id="5.5.1.1" evidence="2"/>
<evidence type="ECO:0000313" key="3">
    <source>
        <dbReference type="Proteomes" id="UP001567538"/>
    </source>
</evidence>
<dbReference type="GO" id="GO:0009507">
    <property type="term" value="C:chloroplast"/>
    <property type="evidence" value="ECO:0007669"/>
    <property type="project" value="TreeGrafter"/>
</dbReference>